<dbReference type="EMBL" id="MJAT01000022">
    <property type="protein sequence ID" value="OEH85350.1"/>
    <property type="molecule type" value="Genomic_DNA"/>
</dbReference>
<feature type="transmembrane region" description="Helical" evidence="1">
    <location>
        <begin position="37"/>
        <end position="54"/>
    </location>
</feature>
<evidence type="ECO:0000259" key="2">
    <source>
        <dbReference type="Pfam" id="PF09922"/>
    </source>
</evidence>
<dbReference type="Pfam" id="PF22570">
    <property type="entry name" value="LiaF-TM"/>
    <property type="match status" value="1"/>
</dbReference>
<keyword evidence="1" id="KW-1133">Transmembrane helix</keyword>
<protein>
    <recommendedName>
        <fullName evidence="6">Cell wall-active antibiotics response LiaF-like C-terminal domain-containing protein</fullName>
    </recommendedName>
</protein>
<organism evidence="4 5">
    <name type="scientific">Desulfuribacillus stibiiarsenatis</name>
    <dbReference type="NCBI Taxonomy" id="1390249"/>
    <lineage>
        <taxon>Bacteria</taxon>
        <taxon>Bacillati</taxon>
        <taxon>Bacillota</taxon>
        <taxon>Desulfuribacillia</taxon>
        <taxon>Desulfuribacillales</taxon>
        <taxon>Desulfuribacillaceae</taxon>
        <taxon>Desulfuribacillus</taxon>
    </lineage>
</organism>
<feature type="domain" description="LiaF transmembrane" evidence="3">
    <location>
        <begin position="11"/>
        <end position="111"/>
    </location>
</feature>
<keyword evidence="1" id="KW-0812">Transmembrane</keyword>
<feature type="transmembrane region" description="Helical" evidence="1">
    <location>
        <begin position="61"/>
        <end position="78"/>
    </location>
</feature>
<keyword evidence="1" id="KW-0472">Membrane</keyword>
<keyword evidence="5" id="KW-1185">Reference proteome</keyword>
<evidence type="ECO:0000256" key="1">
    <source>
        <dbReference type="SAM" id="Phobius"/>
    </source>
</evidence>
<comment type="caution">
    <text evidence="4">The sequence shown here is derived from an EMBL/GenBank/DDBJ whole genome shotgun (WGS) entry which is preliminary data.</text>
</comment>
<accession>A0A1E5L5F6</accession>
<gene>
    <name evidence="4" type="ORF">BHU72_04455</name>
</gene>
<dbReference type="AlphaFoldDB" id="A0A1E5L5F6"/>
<evidence type="ECO:0008006" key="6">
    <source>
        <dbReference type="Google" id="ProtNLM"/>
    </source>
</evidence>
<evidence type="ECO:0000313" key="4">
    <source>
        <dbReference type="EMBL" id="OEH85350.1"/>
    </source>
</evidence>
<proteinExistence type="predicted"/>
<evidence type="ECO:0000259" key="3">
    <source>
        <dbReference type="Pfam" id="PF22570"/>
    </source>
</evidence>
<dbReference type="STRING" id="1390249.BHU72_04455"/>
<dbReference type="PANTHER" id="PTHR40763:SF5">
    <property type="entry name" value="MEMBRANE PROTEIN"/>
    <property type="match status" value="1"/>
</dbReference>
<feature type="transmembrane region" description="Helical" evidence="1">
    <location>
        <begin position="90"/>
        <end position="107"/>
    </location>
</feature>
<dbReference type="Pfam" id="PF09922">
    <property type="entry name" value="LiaF-like_C"/>
    <property type="match status" value="1"/>
</dbReference>
<dbReference type="Proteomes" id="UP000095255">
    <property type="component" value="Unassembled WGS sequence"/>
</dbReference>
<sequence>MASMQRNFVPGLIVLGLGVLLLLKNLGFIEISIGQFFADFWPIILMIWGFQLLLRGKGNGFPFTGIILIAIGAILLGNKRGWYEIDLSSIFPFIWPVILILAGISLLRGPKSFGNSNVAFMGGFEKKKEQWKLEDGDFWAVMGGIELDVRKAILDKSEYQLNCTAIMGGIKITVPRDVTVICEGSAILGGVEIMGEGAGGIVATLKEKSIVAAGTSRATLRIYSRAIMGGIEIKAKGSE</sequence>
<dbReference type="PANTHER" id="PTHR40763">
    <property type="entry name" value="MEMBRANE PROTEIN-RELATED"/>
    <property type="match status" value="1"/>
</dbReference>
<evidence type="ECO:0000313" key="5">
    <source>
        <dbReference type="Proteomes" id="UP000095255"/>
    </source>
</evidence>
<reference evidence="4 5" key="1">
    <citation type="submission" date="2016-09" db="EMBL/GenBank/DDBJ databases">
        <title>Desulfuribacillus arsenicus sp. nov., an obligately anaerobic, dissimilatory arsenic- and antimonate-reducing bacterium isolated from anoxic sediments.</title>
        <authorList>
            <person name="Abin C.A."/>
            <person name="Hollibaugh J.T."/>
        </authorList>
    </citation>
    <scope>NUCLEOTIDE SEQUENCE [LARGE SCALE GENOMIC DNA]</scope>
    <source>
        <strain evidence="4 5">MLFW-2</strain>
    </source>
</reference>
<name>A0A1E5L5F6_9FIRM</name>
<feature type="domain" description="Cell wall-active antibiotics response LiaF-like C-terminal" evidence="2">
    <location>
        <begin position="121"/>
        <end position="233"/>
    </location>
</feature>
<dbReference type="InterPro" id="IPR054331">
    <property type="entry name" value="LiaF_TM"/>
</dbReference>
<dbReference type="InterPro" id="IPR024425">
    <property type="entry name" value="LiaF-like_C"/>
</dbReference>
<dbReference type="RefSeq" id="WP_069702176.1">
    <property type="nucleotide sequence ID" value="NZ_MJAT01000022.1"/>
</dbReference>